<dbReference type="SUPFAM" id="SSF53850">
    <property type="entry name" value="Periplasmic binding protein-like II"/>
    <property type="match status" value="1"/>
</dbReference>
<reference evidence="3 5" key="2">
    <citation type="submission" date="2019-03" db="EMBL/GenBank/DDBJ databases">
        <title>Genomic Encyclopedia of Type Strains, Phase IV (KMG-IV): sequencing the most valuable type-strain genomes for metagenomic binning, comparative biology and taxonomic classification.</title>
        <authorList>
            <person name="Goeker M."/>
        </authorList>
    </citation>
    <scope>NUCLEOTIDE SEQUENCE [LARGE SCALE GENOMIC DNA]</scope>
    <source>
        <strain evidence="3 5">DSM 101483</strain>
    </source>
</reference>
<dbReference type="Gene3D" id="3.40.190.10">
    <property type="entry name" value="Periplasmic binding protein-like II"/>
    <property type="match status" value="2"/>
</dbReference>
<dbReference type="PROSITE" id="PS51257">
    <property type="entry name" value="PROKAR_LIPOPROTEIN"/>
    <property type="match status" value="1"/>
</dbReference>
<organism evidence="3 5">
    <name type="scientific">Pseudodesulfovibrio indicus</name>
    <dbReference type="NCBI Taxonomy" id="1716143"/>
    <lineage>
        <taxon>Bacteria</taxon>
        <taxon>Pseudomonadati</taxon>
        <taxon>Thermodesulfobacteriota</taxon>
        <taxon>Desulfovibrionia</taxon>
        <taxon>Desulfovibrionales</taxon>
        <taxon>Desulfovibrionaceae</taxon>
    </lineage>
</organism>
<evidence type="ECO:0000256" key="1">
    <source>
        <dbReference type="SAM" id="SignalP"/>
    </source>
</evidence>
<feature type="chain" id="PRO_5044548129" evidence="1">
    <location>
        <begin position="23"/>
        <end position="339"/>
    </location>
</feature>
<dbReference type="AlphaFoldDB" id="A0A126QKQ8"/>
<feature type="signal peptide" evidence="1">
    <location>
        <begin position="1"/>
        <end position="22"/>
    </location>
</feature>
<reference evidence="2 4" key="1">
    <citation type="journal article" date="2016" name="Front. Microbiol.">
        <title>Genome Sequence of the Piezophilic, Mesophilic Sulfate-Reducing Bacterium Desulfovibrio indicus J2T.</title>
        <authorList>
            <person name="Cao J."/>
            <person name="Maignien L."/>
            <person name="Shao Z."/>
            <person name="Alain K."/>
            <person name="Jebbar M."/>
        </authorList>
    </citation>
    <scope>NUCLEOTIDE SEQUENCE [LARGE SCALE GENOMIC DNA]</scope>
    <source>
        <strain evidence="2 4">J2</strain>
    </source>
</reference>
<evidence type="ECO:0000313" key="4">
    <source>
        <dbReference type="Proteomes" id="UP000055611"/>
    </source>
</evidence>
<dbReference type="PANTHER" id="PTHR42941">
    <property type="entry name" value="SLL1037 PROTEIN"/>
    <property type="match status" value="1"/>
</dbReference>
<dbReference type="Proteomes" id="UP000055611">
    <property type="component" value="Chromosome"/>
</dbReference>
<sequence>MRRPPFLIVPLVLLLLACGCSQEPREAPPAQAGEPEERSLTLTFNGGPKGGTFNYFANKMASLISDEVGWLDIQTKSSGGSVDNLLALCSGRADMAIVYAGDAFLGRIGKLHCPETKYVNARALAFLYGAPAQLVVRRDAAINTVLDLRGKVVAVGNPGSGAAVSAERFFKHLDLWKHIDHRPLGYSEAAGDFADGTVDAFWVLVGYPNAAVIEASTRTPIKILDLHDAATVSGFYQLYPFYTQATIPEGTYEGQQTPVHTFQDSALWCARAGIDGNAVYRSLGAVFSEDRLADLRRTHRAAWEMSLENGIRNLSIPLHPGAIRFWSGHDLDIPPILMP</sequence>
<evidence type="ECO:0000313" key="5">
    <source>
        <dbReference type="Proteomes" id="UP000295506"/>
    </source>
</evidence>
<proteinExistence type="predicted"/>
<dbReference type="RefSeq" id="WP_066800790.1">
    <property type="nucleotide sequence ID" value="NZ_CP014206.1"/>
</dbReference>
<gene>
    <name evidence="2" type="ORF">AWY79_04335</name>
    <name evidence="3" type="ORF">EDC59_104206</name>
</gene>
<dbReference type="OrthoDB" id="9780180at2"/>
<dbReference type="NCBIfam" id="TIGR02122">
    <property type="entry name" value="TRAP_TAXI"/>
    <property type="match status" value="1"/>
</dbReference>
<evidence type="ECO:0000313" key="3">
    <source>
        <dbReference type="EMBL" id="TDT89213.1"/>
    </source>
</evidence>
<evidence type="ECO:0000313" key="2">
    <source>
        <dbReference type="EMBL" id="AMK10397.1"/>
    </source>
</evidence>
<dbReference type="InterPro" id="IPR011852">
    <property type="entry name" value="TRAP_TAXI"/>
</dbReference>
<keyword evidence="4" id="KW-1185">Reference proteome</keyword>
<name>A0A126QKQ8_9BACT</name>
<dbReference type="PANTHER" id="PTHR42941:SF1">
    <property type="entry name" value="SLL1037 PROTEIN"/>
    <property type="match status" value="1"/>
</dbReference>
<dbReference type="Pfam" id="PF16868">
    <property type="entry name" value="NMT1_3"/>
    <property type="match status" value="1"/>
</dbReference>
<dbReference type="Proteomes" id="UP000295506">
    <property type="component" value="Unassembled WGS sequence"/>
</dbReference>
<dbReference type="KEGG" id="dej:AWY79_04335"/>
<keyword evidence="1" id="KW-0732">Signal</keyword>
<dbReference type="EMBL" id="CP014206">
    <property type="protein sequence ID" value="AMK10397.1"/>
    <property type="molecule type" value="Genomic_DNA"/>
</dbReference>
<dbReference type="EMBL" id="SOBK01000004">
    <property type="protein sequence ID" value="TDT89213.1"/>
    <property type="molecule type" value="Genomic_DNA"/>
</dbReference>
<dbReference type="CDD" id="cd13520">
    <property type="entry name" value="PBP2_TAXI_TRAP"/>
    <property type="match status" value="1"/>
</dbReference>
<accession>A0A126QKQ8</accession>
<protein>
    <submittedName>
        <fullName evidence="2">C4-dicarboxylate ABC transporter substrate-binding protein</fullName>
    </submittedName>
</protein>